<dbReference type="EMBL" id="JAAGNA010000509">
    <property type="protein sequence ID" value="NEC49805.1"/>
    <property type="molecule type" value="Genomic_DNA"/>
</dbReference>
<dbReference type="Gene3D" id="1.25.40.10">
    <property type="entry name" value="Tetratricopeptide repeat domain"/>
    <property type="match status" value="1"/>
</dbReference>
<sequence length="85" mass="9606">LDLRERVLADRERVLGADHPDTLRTRMDLAASYRGAGRMQEAVDLCEQVLADYERVLGTDHPDTLAARHNLARFRHAAADVQQPQ</sequence>
<organism evidence="1 2">
    <name type="scientific">Actinospica acidiphila</name>
    <dbReference type="NCBI Taxonomy" id="304899"/>
    <lineage>
        <taxon>Bacteria</taxon>
        <taxon>Bacillati</taxon>
        <taxon>Actinomycetota</taxon>
        <taxon>Actinomycetes</taxon>
        <taxon>Catenulisporales</taxon>
        <taxon>Actinospicaceae</taxon>
        <taxon>Actinospica</taxon>
    </lineage>
</organism>
<dbReference type="PANTHER" id="PTHR46082:SF6">
    <property type="entry name" value="AAA+ ATPASE DOMAIN-CONTAINING PROTEIN-RELATED"/>
    <property type="match status" value="1"/>
</dbReference>
<name>A0A9X5HCL2_9ACTN</name>
<dbReference type="Proteomes" id="UP000471745">
    <property type="component" value="Unassembled WGS sequence"/>
</dbReference>
<comment type="caution">
    <text evidence="1">The sequence shown here is derived from an EMBL/GenBank/DDBJ whole genome shotgun (WGS) entry which is preliminary data.</text>
</comment>
<accession>A0A9X5HCL2</accession>
<gene>
    <name evidence="1" type="ORF">G3I18_14640</name>
</gene>
<dbReference type="AlphaFoldDB" id="A0A9X5HCL2"/>
<reference evidence="1 2" key="1">
    <citation type="submission" date="2020-01" db="EMBL/GenBank/DDBJ databases">
        <title>Insect and environment-associated Actinomycetes.</title>
        <authorList>
            <person name="Currrie C."/>
            <person name="Chevrette M."/>
            <person name="Carlson C."/>
            <person name="Stubbendieck R."/>
            <person name="Wendt-Pienkowski E."/>
        </authorList>
    </citation>
    <scope>NUCLEOTIDE SEQUENCE [LARGE SCALE GENOMIC DNA]</scope>
    <source>
        <strain evidence="1 2">SID8189</strain>
    </source>
</reference>
<evidence type="ECO:0000313" key="1">
    <source>
        <dbReference type="EMBL" id="NEC49805.1"/>
    </source>
</evidence>
<dbReference type="PANTHER" id="PTHR46082">
    <property type="entry name" value="ATP/GTP-BINDING PROTEIN-RELATED"/>
    <property type="match status" value="1"/>
</dbReference>
<feature type="non-terminal residue" evidence="1">
    <location>
        <position position="1"/>
    </location>
</feature>
<protein>
    <submittedName>
        <fullName evidence="1">Tetratricopeptide repeat protein</fullName>
    </submittedName>
</protein>
<dbReference type="SUPFAM" id="SSF48452">
    <property type="entry name" value="TPR-like"/>
    <property type="match status" value="1"/>
</dbReference>
<evidence type="ECO:0000313" key="2">
    <source>
        <dbReference type="Proteomes" id="UP000471745"/>
    </source>
</evidence>
<dbReference type="InterPro" id="IPR053137">
    <property type="entry name" value="NLR-like"/>
</dbReference>
<proteinExistence type="predicted"/>
<dbReference type="Pfam" id="PF13374">
    <property type="entry name" value="TPR_10"/>
    <property type="match status" value="2"/>
</dbReference>
<dbReference type="RefSeq" id="WP_163089020.1">
    <property type="nucleotide sequence ID" value="NZ_JAAGNA010000509.1"/>
</dbReference>
<dbReference type="InterPro" id="IPR011990">
    <property type="entry name" value="TPR-like_helical_dom_sf"/>
</dbReference>
<keyword evidence="2" id="KW-1185">Reference proteome</keyword>